<dbReference type="InterPro" id="IPR004572">
    <property type="entry name" value="Protoporphyrinogen_oxidase"/>
</dbReference>
<dbReference type="GO" id="GO:0004729">
    <property type="term" value="F:oxygen-dependent protoporphyrinogen oxidase activity"/>
    <property type="evidence" value="ECO:0007669"/>
    <property type="project" value="InterPro"/>
</dbReference>
<feature type="domain" description="Amine oxidase" evidence="7">
    <location>
        <begin position="18"/>
        <end position="461"/>
    </location>
</feature>
<dbReference type="PANTHER" id="PTHR42923">
    <property type="entry name" value="PROTOPORPHYRINOGEN OXIDASE"/>
    <property type="match status" value="1"/>
</dbReference>
<dbReference type="SUPFAM" id="SSF54373">
    <property type="entry name" value="FAD-linked reductases, C-terminal domain"/>
    <property type="match status" value="1"/>
</dbReference>
<reference evidence="8" key="1">
    <citation type="submission" date="2019-02" db="EMBL/GenBank/DDBJ databases">
        <authorList>
            <person name="Gruber-Vodicka R. H."/>
            <person name="Seah K. B. B."/>
        </authorList>
    </citation>
    <scope>NUCLEOTIDE SEQUENCE</scope>
    <source>
        <strain evidence="8">BECK_BZ197</strain>
    </source>
</reference>
<dbReference type="Gene3D" id="3.50.50.60">
    <property type="entry name" value="FAD/NAD(P)-binding domain"/>
    <property type="match status" value="1"/>
</dbReference>
<evidence type="ECO:0000256" key="2">
    <source>
        <dbReference type="ARBA" id="ARBA00022630"/>
    </source>
</evidence>
<evidence type="ECO:0000256" key="1">
    <source>
        <dbReference type="ARBA" id="ARBA00001974"/>
    </source>
</evidence>
<dbReference type="Gene3D" id="3.90.660.20">
    <property type="entry name" value="Protoporphyrinogen oxidase, mitochondrial, domain 2"/>
    <property type="match status" value="1"/>
</dbReference>
<dbReference type="AlphaFoldDB" id="A0A450XI17"/>
<dbReference type="InterPro" id="IPR002937">
    <property type="entry name" value="Amino_oxidase"/>
</dbReference>
<dbReference type="GO" id="GO:0006783">
    <property type="term" value="P:heme biosynthetic process"/>
    <property type="evidence" value="ECO:0007669"/>
    <property type="project" value="UniProtKB-KW"/>
</dbReference>
<dbReference type="InterPro" id="IPR050464">
    <property type="entry name" value="Zeta_carotene_desat/Oxidored"/>
</dbReference>
<organism evidence="8">
    <name type="scientific">Candidatus Kentrum sp. MB</name>
    <dbReference type="NCBI Taxonomy" id="2138164"/>
    <lineage>
        <taxon>Bacteria</taxon>
        <taxon>Pseudomonadati</taxon>
        <taxon>Pseudomonadota</taxon>
        <taxon>Gammaproteobacteria</taxon>
        <taxon>Candidatus Kentrum</taxon>
    </lineage>
</organism>
<evidence type="ECO:0000259" key="7">
    <source>
        <dbReference type="Pfam" id="PF01593"/>
    </source>
</evidence>
<keyword evidence="5" id="KW-0350">Heme biosynthesis</keyword>
<comment type="pathway">
    <text evidence="6">Porphyrin-containing compound metabolism.</text>
</comment>
<keyword evidence="4" id="KW-0560">Oxidoreductase</keyword>
<dbReference type="PANTHER" id="PTHR42923:SF3">
    <property type="entry name" value="PROTOPORPHYRINOGEN OXIDASE"/>
    <property type="match status" value="1"/>
</dbReference>
<dbReference type="SUPFAM" id="SSF51905">
    <property type="entry name" value="FAD/NAD(P)-binding domain"/>
    <property type="match status" value="1"/>
</dbReference>
<evidence type="ECO:0000256" key="5">
    <source>
        <dbReference type="ARBA" id="ARBA00023133"/>
    </source>
</evidence>
<keyword evidence="3" id="KW-0274">FAD</keyword>
<dbReference type="Gene3D" id="1.10.3110.10">
    <property type="entry name" value="protoporphyrinogen ix oxidase, domain 3"/>
    <property type="match status" value="1"/>
</dbReference>
<evidence type="ECO:0000256" key="4">
    <source>
        <dbReference type="ARBA" id="ARBA00023002"/>
    </source>
</evidence>
<keyword evidence="2" id="KW-0285">Flavoprotein</keyword>
<accession>A0A450XI17</accession>
<protein>
    <submittedName>
        <fullName evidence="8">Oxygen-dependent protoporphyrinogen oxidase</fullName>
    </submittedName>
</protein>
<gene>
    <name evidence="8" type="ORF">BECKMB1821G_GA0114241_104315</name>
</gene>
<dbReference type="Pfam" id="PF01593">
    <property type="entry name" value="Amino_oxidase"/>
    <property type="match status" value="1"/>
</dbReference>
<dbReference type="EMBL" id="CAADFO010000043">
    <property type="protein sequence ID" value="VFK28945.1"/>
    <property type="molecule type" value="Genomic_DNA"/>
</dbReference>
<dbReference type="NCBIfam" id="TIGR00562">
    <property type="entry name" value="proto_IX_ox"/>
    <property type="match status" value="1"/>
</dbReference>
<name>A0A450XI17_9GAMM</name>
<sequence>MITDNDHPLHVAIIGAGISGLATAFFIRKLSPNSRVALFEKDARCGGTMQSEDRDGFLFEAGPNGFLSNRQETLDLVQESGAERLLLSSNDEARIRYIFTDGLERLPDTPPAFLRTKLLSLRDKLRVLGEVLTPPKKDDSDESLQAFGYRRLGRAFTDIFLDAMSAGIHASTPERLSVNAAFPAIVRLEREYGGLFKGMIKKRRKEAGPGGVLMSFQGGVGAFARHLADTLMNDSPPVAVYASTRVTKLEREGAGYRLTVEGPETESGSRTTRELWAESVILATPAYESAKLLNSLAPNIADRLRAIPYSPIAVVGFGFDNLDHPLGGFGLLTTTKARQKILGILWDSSIFSGRAPADKQLLRVLIGGQRNPELAFYDEPALIALAQEGIEQTMGVKTPPATVFVKRWERGIPNYRLGHPANVRDIHQGLDAYPGLLLNSNAYFGIGINDCVINSLACARRWANGYGGVDSSDGD</sequence>
<proteinExistence type="predicted"/>
<evidence type="ECO:0000256" key="3">
    <source>
        <dbReference type="ARBA" id="ARBA00022827"/>
    </source>
</evidence>
<dbReference type="InterPro" id="IPR036188">
    <property type="entry name" value="FAD/NAD-bd_sf"/>
</dbReference>
<comment type="cofactor">
    <cofactor evidence="1">
        <name>FAD</name>
        <dbReference type="ChEBI" id="CHEBI:57692"/>
    </cofactor>
</comment>
<evidence type="ECO:0000256" key="6">
    <source>
        <dbReference type="ARBA" id="ARBA00023444"/>
    </source>
</evidence>
<evidence type="ECO:0000313" key="8">
    <source>
        <dbReference type="EMBL" id="VFK28945.1"/>
    </source>
</evidence>